<reference evidence="2 3" key="1">
    <citation type="journal article" date="2016" name="Mol. Biol. Evol.">
        <title>Comparative Genomics of Early-Diverging Mushroom-Forming Fungi Provides Insights into the Origins of Lignocellulose Decay Capabilities.</title>
        <authorList>
            <person name="Nagy L.G."/>
            <person name="Riley R."/>
            <person name="Tritt A."/>
            <person name="Adam C."/>
            <person name="Daum C."/>
            <person name="Floudas D."/>
            <person name="Sun H."/>
            <person name="Yadav J.S."/>
            <person name="Pangilinan J."/>
            <person name="Larsson K.H."/>
            <person name="Matsuura K."/>
            <person name="Barry K."/>
            <person name="Labutti K."/>
            <person name="Kuo R."/>
            <person name="Ohm R.A."/>
            <person name="Bhattacharya S.S."/>
            <person name="Shirouzu T."/>
            <person name="Yoshinaga Y."/>
            <person name="Martin F.M."/>
            <person name="Grigoriev I.V."/>
            <person name="Hibbett D.S."/>
        </authorList>
    </citation>
    <scope>NUCLEOTIDE SEQUENCE [LARGE SCALE GENOMIC DNA]</scope>
    <source>
        <strain evidence="2 3">HHB14362 ss-1</strain>
    </source>
</reference>
<dbReference type="PANTHER" id="PTHR47381:SF3">
    <property type="entry name" value="ALPHA_BETA-HYDROLASES SUPERFAMILY PROTEIN"/>
    <property type="match status" value="1"/>
</dbReference>
<dbReference type="AlphaFoldDB" id="A0A165N6K2"/>
<proteinExistence type="predicted"/>
<keyword evidence="3" id="KW-1185">Reference proteome</keyword>
<keyword evidence="2" id="KW-0378">Hydrolase</keyword>
<feature type="domain" description="Peptidase S9 prolyl oligopeptidase catalytic" evidence="1">
    <location>
        <begin position="145"/>
        <end position="274"/>
    </location>
</feature>
<dbReference type="SUPFAM" id="SSF53474">
    <property type="entry name" value="alpha/beta-Hydrolases"/>
    <property type="match status" value="1"/>
</dbReference>
<dbReference type="Proteomes" id="UP000076761">
    <property type="component" value="Unassembled WGS sequence"/>
</dbReference>
<name>A0A165N6K2_9AGAM</name>
<dbReference type="InParanoid" id="A0A165N6K2"/>
<feature type="non-terminal residue" evidence="2">
    <location>
        <position position="285"/>
    </location>
</feature>
<gene>
    <name evidence="2" type="ORF">NEOLEDRAFT_1124434</name>
</gene>
<dbReference type="InterPro" id="IPR029058">
    <property type="entry name" value="AB_hydrolase_fold"/>
</dbReference>
<dbReference type="GO" id="GO:0008236">
    <property type="term" value="F:serine-type peptidase activity"/>
    <property type="evidence" value="ECO:0007669"/>
    <property type="project" value="InterPro"/>
</dbReference>
<protein>
    <submittedName>
        <fullName evidence="2">Alpha/beta-hydrolase</fullName>
    </submittedName>
</protein>
<dbReference type="Pfam" id="PF00326">
    <property type="entry name" value="Peptidase_S9"/>
    <property type="match status" value="1"/>
</dbReference>
<evidence type="ECO:0000313" key="2">
    <source>
        <dbReference type="EMBL" id="KZT19240.1"/>
    </source>
</evidence>
<dbReference type="EMBL" id="KV425646">
    <property type="protein sequence ID" value="KZT19240.1"/>
    <property type="molecule type" value="Genomic_DNA"/>
</dbReference>
<evidence type="ECO:0000259" key="1">
    <source>
        <dbReference type="Pfam" id="PF00326"/>
    </source>
</evidence>
<dbReference type="Gene3D" id="3.40.50.1820">
    <property type="entry name" value="alpha/beta hydrolase"/>
    <property type="match status" value="1"/>
</dbReference>
<dbReference type="GO" id="GO:0006508">
    <property type="term" value="P:proteolysis"/>
    <property type="evidence" value="ECO:0007669"/>
    <property type="project" value="InterPro"/>
</dbReference>
<accession>A0A165N6K2</accession>
<evidence type="ECO:0000313" key="3">
    <source>
        <dbReference type="Proteomes" id="UP000076761"/>
    </source>
</evidence>
<sequence length="285" mass="31592">MSSTILKLVYTIGGLVVNVYEEPLVRSSDADPVVLFFLHGRTQSAAHLEPAVQGIFEGIGARREANASLRPLIIVTFDQRNHGTRLVDPKANEAWNHKIADKHNARHAIDMYSMQTGTAKDVSFLIDFLPAYLFPHGERTVKEWTVAGISLGGHATWIALKNDKRISTGIPVIGCPDYLALMCDRAIITNTPFEPPHVPDTLLQLIYSQDPVFTAYTSSSPAENPYLNKKILVVSGKEDKLVPWTASQGFVEKLEVGQGKKEVFLQEGAGHEWTKEMLARTVQFL</sequence>
<dbReference type="PANTHER" id="PTHR47381">
    <property type="entry name" value="ALPHA/BETA-HYDROLASES SUPERFAMILY PROTEIN"/>
    <property type="match status" value="1"/>
</dbReference>
<dbReference type="InterPro" id="IPR001375">
    <property type="entry name" value="Peptidase_S9_cat"/>
</dbReference>
<dbReference type="OrthoDB" id="2152248at2759"/>
<dbReference type="STRING" id="1314782.A0A165N6K2"/>
<organism evidence="2 3">
    <name type="scientific">Neolentinus lepideus HHB14362 ss-1</name>
    <dbReference type="NCBI Taxonomy" id="1314782"/>
    <lineage>
        <taxon>Eukaryota</taxon>
        <taxon>Fungi</taxon>
        <taxon>Dikarya</taxon>
        <taxon>Basidiomycota</taxon>
        <taxon>Agaricomycotina</taxon>
        <taxon>Agaricomycetes</taxon>
        <taxon>Gloeophyllales</taxon>
        <taxon>Gloeophyllaceae</taxon>
        <taxon>Neolentinus</taxon>
    </lineage>
</organism>